<dbReference type="SUPFAM" id="SSF47203">
    <property type="entry name" value="Acyl-CoA dehydrogenase C-terminal domain-like"/>
    <property type="match status" value="1"/>
</dbReference>
<name>X1L893_9ZZZZ</name>
<dbReference type="InterPro" id="IPR009075">
    <property type="entry name" value="AcylCo_DH/oxidase_C"/>
</dbReference>
<accession>X1L893</accession>
<reference evidence="3" key="1">
    <citation type="journal article" date="2014" name="Front. Microbiol.">
        <title>High frequency of phylogenetically diverse reductive dehalogenase-homologous genes in deep subseafloor sedimentary metagenomes.</title>
        <authorList>
            <person name="Kawai M."/>
            <person name="Futagami T."/>
            <person name="Toyoda A."/>
            <person name="Takaki Y."/>
            <person name="Nishi S."/>
            <person name="Hori S."/>
            <person name="Arai W."/>
            <person name="Tsubouchi T."/>
            <person name="Morono Y."/>
            <person name="Uchiyama I."/>
            <person name="Ito T."/>
            <person name="Fujiyama A."/>
            <person name="Inagaki F."/>
            <person name="Takami H."/>
        </authorList>
    </citation>
    <scope>NUCLEOTIDE SEQUENCE</scope>
    <source>
        <strain evidence="3">Expedition CK06-06</strain>
    </source>
</reference>
<feature type="non-terminal residue" evidence="3">
    <location>
        <position position="1"/>
    </location>
</feature>
<dbReference type="AlphaFoldDB" id="X1L893"/>
<dbReference type="Gene3D" id="1.20.140.10">
    <property type="entry name" value="Butyryl-CoA Dehydrogenase, subunit A, domain 3"/>
    <property type="match status" value="1"/>
</dbReference>
<dbReference type="InterPro" id="IPR036250">
    <property type="entry name" value="AcylCo_DH-like_C"/>
</dbReference>
<protein>
    <recommendedName>
        <fullName evidence="2">Acyl-CoA dehydrogenase/oxidase C-terminal domain-containing protein</fullName>
    </recommendedName>
</protein>
<evidence type="ECO:0000313" key="3">
    <source>
        <dbReference type="EMBL" id="GAI15273.1"/>
    </source>
</evidence>
<organism evidence="3">
    <name type="scientific">marine sediment metagenome</name>
    <dbReference type="NCBI Taxonomy" id="412755"/>
    <lineage>
        <taxon>unclassified sequences</taxon>
        <taxon>metagenomes</taxon>
        <taxon>ecological metagenomes</taxon>
    </lineage>
</organism>
<comment type="caution">
    <text evidence="3">The sequence shown here is derived from an EMBL/GenBank/DDBJ whole genome shotgun (WGS) entry which is preliminary data.</text>
</comment>
<evidence type="ECO:0000259" key="2">
    <source>
        <dbReference type="Pfam" id="PF00441"/>
    </source>
</evidence>
<dbReference type="EMBL" id="BARV01010691">
    <property type="protein sequence ID" value="GAI15273.1"/>
    <property type="molecule type" value="Genomic_DNA"/>
</dbReference>
<proteinExistence type="predicted"/>
<evidence type="ECO:0000256" key="1">
    <source>
        <dbReference type="ARBA" id="ARBA00022630"/>
    </source>
</evidence>
<keyword evidence="1" id="KW-0285">Flavoprotein</keyword>
<dbReference type="GO" id="GO:0016627">
    <property type="term" value="F:oxidoreductase activity, acting on the CH-CH group of donors"/>
    <property type="evidence" value="ECO:0007669"/>
    <property type="project" value="InterPro"/>
</dbReference>
<feature type="domain" description="Acyl-CoA dehydrogenase/oxidase C-terminal" evidence="2">
    <location>
        <begin position="2"/>
        <end position="80"/>
    </location>
</feature>
<dbReference type="Pfam" id="PF00441">
    <property type="entry name" value="Acyl-CoA_dh_1"/>
    <property type="match status" value="1"/>
</dbReference>
<sequence length="85" mass="9758">TNEALWKLDSKKPQREQDEAASMAKAVTSEAYHESGHLSHEVHAGVGVDKKYSLYLYSKKSKTLYPYLGDPYFHRQRMAKLVLDD</sequence>
<gene>
    <name evidence="3" type="ORF">S06H3_20606</name>
</gene>